<evidence type="ECO:0000313" key="1">
    <source>
        <dbReference type="EMBL" id="SHF17441.1"/>
    </source>
</evidence>
<protein>
    <submittedName>
        <fullName evidence="1">Uncharacterized protein</fullName>
    </submittedName>
</protein>
<gene>
    <name evidence="1" type="ORF">SAMN02787073_1598</name>
</gene>
<reference evidence="2" key="1">
    <citation type="submission" date="2016-11" db="EMBL/GenBank/DDBJ databases">
        <authorList>
            <person name="Varghese N."/>
            <person name="Submissions S."/>
        </authorList>
    </citation>
    <scope>NUCLEOTIDE SEQUENCE [LARGE SCALE GENOMIC DNA]</scope>
    <source>
        <strain evidence="2">YR203</strain>
    </source>
</reference>
<dbReference type="Proteomes" id="UP000184108">
    <property type="component" value="Unassembled WGS sequence"/>
</dbReference>
<dbReference type="EMBL" id="FQVE01000002">
    <property type="protein sequence ID" value="SHF17441.1"/>
    <property type="molecule type" value="Genomic_DNA"/>
</dbReference>
<organism evidence="1 2">
    <name type="scientific">Chryseobacterium vrystaatense</name>
    <dbReference type="NCBI Taxonomy" id="307480"/>
    <lineage>
        <taxon>Bacteria</taxon>
        <taxon>Pseudomonadati</taxon>
        <taxon>Bacteroidota</taxon>
        <taxon>Flavobacteriia</taxon>
        <taxon>Flavobacteriales</taxon>
        <taxon>Weeksellaceae</taxon>
        <taxon>Chryseobacterium group</taxon>
        <taxon>Chryseobacterium</taxon>
    </lineage>
</organism>
<sequence length="134" mass="16073">MTPKEQKIKEAFGESWKLLSHSMQQHILTVHHWVDRSRNRMNLSPEDLGFDEVTECEVHCEFWRPIQLKGIENNNGWIKIESEEDMPKSAGRYYVKDMFRDDPCISVFEEALRERWLDIITHYQPIEKPKPPIY</sequence>
<evidence type="ECO:0000313" key="2">
    <source>
        <dbReference type="Proteomes" id="UP000184108"/>
    </source>
</evidence>
<dbReference type="AlphaFoldDB" id="A0A1M4ZHG1"/>
<proteinExistence type="predicted"/>
<dbReference type="RefSeq" id="WP_073172471.1">
    <property type="nucleotide sequence ID" value="NZ_FQVE01000002.1"/>
</dbReference>
<accession>A0A1M4ZHG1</accession>
<name>A0A1M4ZHG1_9FLAO</name>